<organism evidence="7 8">
    <name type="scientific">Microbispora maris</name>
    <dbReference type="NCBI Taxonomy" id="3144104"/>
    <lineage>
        <taxon>Bacteria</taxon>
        <taxon>Bacillati</taxon>
        <taxon>Actinomycetota</taxon>
        <taxon>Actinomycetes</taxon>
        <taxon>Streptosporangiales</taxon>
        <taxon>Streptosporangiaceae</taxon>
        <taxon>Microbispora</taxon>
    </lineage>
</organism>
<dbReference type="SUPFAM" id="SSF46785">
    <property type="entry name" value="Winged helix' DNA-binding domain"/>
    <property type="match status" value="1"/>
</dbReference>
<accession>A0ABV0B1S9</accession>
<reference evidence="7 8" key="1">
    <citation type="submission" date="2024-05" db="EMBL/GenBank/DDBJ databases">
        <title>Microbispora sp.ZYX-F-249.</title>
        <authorList>
            <person name="Xie H."/>
        </authorList>
    </citation>
    <scope>NUCLEOTIDE SEQUENCE [LARGE SCALE GENOMIC DNA]</scope>
    <source>
        <strain evidence="7 8">ZYX-F-249</strain>
    </source>
</reference>
<evidence type="ECO:0000256" key="3">
    <source>
        <dbReference type="ARBA" id="ARBA00023015"/>
    </source>
</evidence>
<dbReference type="Gene3D" id="3.40.640.10">
    <property type="entry name" value="Type I PLP-dependent aspartate aminotransferase-like (Major domain)"/>
    <property type="match status" value="1"/>
</dbReference>
<sequence>MLPIAIDRNSRLTMTEQIQSAIRGWIQDGTLHPGVRLPSSRDLAGDLGVSRSVVVQAYVQLIAEGYLRATQGSGTRVATHLPHLGRPGSEPARSTEPRFDLRVDATSTVFFPSREWLQAYEHVGRSIGEPGPRRHPLGVPELRAELAAYLGRSRGVLATAGEVAITADSDHTVGVVCHVLRELGSNHIAVENPGAPWQARLAEQAGLAVTAVPVDGEGIDVDALERSGARAVLVTPVSQVPTGVVLSSRRREALLRWAADVDGWVIEYDRDGHLWLGVGSGPLALQRDCPERVIYVGATGALLGPCVRLGWAVAPASVADRLGRMQLGAPDPLTQLTFAHFVSSGVLDQHVRQVRSIFRARRSALRDAVEQHLPGARMTGVPAGTHAYIQCPSGVDDVRLTAVARARSVLVHPGRHFQLGRRPSAPGVVVGYGAVRSGQLPDAVGVLAAAMRQVTGLLAS</sequence>
<name>A0ABV0B1S9_9ACTN</name>
<dbReference type="InterPro" id="IPR015424">
    <property type="entry name" value="PyrdxlP-dep_Trfase"/>
</dbReference>
<evidence type="ECO:0000256" key="1">
    <source>
        <dbReference type="ARBA" id="ARBA00005384"/>
    </source>
</evidence>
<dbReference type="SMART" id="SM00345">
    <property type="entry name" value="HTH_GNTR"/>
    <property type="match status" value="1"/>
</dbReference>
<keyword evidence="4" id="KW-0238">DNA-binding</keyword>
<dbReference type="GO" id="GO:0008483">
    <property type="term" value="F:transaminase activity"/>
    <property type="evidence" value="ECO:0007669"/>
    <property type="project" value="UniProtKB-KW"/>
</dbReference>
<gene>
    <name evidence="7" type="ORF">AAH991_34765</name>
</gene>
<keyword evidence="7" id="KW-0808">Transferase</keyword>
<evidence type="ECO:0000256" key="5">
    <source>
        <dbReference type="ARBA" id="ARBA00023163"/>
    </source>
</evidence>
<comment type="similarity">
    <text evidence="1">In the C-terminal section; belongs to the class-I pyridoxal-phosphate-dependent aminotransferase family.</text>
</comment>
<keyword evidence="5" id="KW-0804">Transcription</keyword>
<proteinExistence type="inferred from homology"/>
<feature type="domain" description="HTH gntR-type" evidence="6">
    <location>
        <begin position="12"/>
        <end position="80"/>
    </location>
</feature>
<evidence type="ECO:0000313" key="7">
    <source>
        <dbReference type="EMBL" id="MEN3540317.1"/>
    </source>
</evidence>
<keyword evidence="3" id="KW-0805">Transcription regulation</keyword>
<dbReference type="InterPro" id="IPR036390">
    <property type="entry name" value="WH_DNA-bd_sf"/>
</dbReference>
<dbReference type="Proteomes" id="UP001447516">
    <property type="component" value="Unassembled WGS sequence"/>
</dbReference>
<evidence type="ECO:0000313" key="8">
    <source>
        <dbReference type="Proteomes" id="UP001447516"/>
    </source>
</evidence>
<dbReference type="PROSITE" id="PS50949">
    <property type="entry name" value="HTH_GNTR"/>
    <property type="match status" value="1"/>
</dbReference>
<dbReference type="InterPro" id="IPR004839">
    <property type="entry name" value="Aminotransferase_I/II_large"/>
</dbReference>
<keyword evidence="8" id="KW-1185">Reference proteome</keyword>
<dbReference type="PRINTS" id="PR00035">
    <property type="entry name" value="HTHGNTR"/>
</dbReference>
<dbReference type="Pfam" id="PF00155">
    <property type="entry name" value="Aminotran_1_2"/>
    <property type="match status" value="1"/>
</dbReference>
<dbReference type="SUPFAM" id="SSF53383">
    <property type="entry name" value="PLP-dependent transferases"/>
    <property type="match status" value="1"/>
</dbReference>
<dbReference type="InterPro" id="IPR000524">
    <property type="entry name" value="Tscrpt_reg_HTH_GntR"/>
</dbReference>
<dbReference type="CDD" id="cd07377">
    <property type="entry name" value="WHTH_GntR"/>
    <property type="match status" value="1"/>
</dbReference>
<dbReference type="CDD" id="cd00609">
    <property type="entry name" value="AAT_like"/>
    <property type="match status" value="1"/>
</dbReference>
<dbReference type="InterPro" id="IPR036388">
    <property type="entry name" value="WH-like_DNA-bd_sf"/>
</dbReference>
<evidence type="ECO:0000256" key="2">
    <source>
        <dbReference type="ARBA" id="ARBA00022898"/>
    </source>
</evidence>
<dbReference type="InterPro" id="IPR051446">
    <property type="entry name" value="HTH_trans_reg/aminotransferase"/>
</dbReference>
<evidence type="ECO:0000256" key="4">
    <source>
        <dbReference type="ARBA" id="ARBA00023125"/>
    </source>
</evidence>
<evidence type="ECO:0000259" key="6">
    <source>
        <dbReference type="PROSITE" id="PS50949"/>
    </source>
</evidence>
<dbReference type="PANTHER" id="PTHR46577:SF1">
    <property type="entry name" value="HTH-TYPE TRANSCRIPTIONAL REGULATORY PROTEIN GABR"/>
    <property type="match status" value="1"/>
</dbReference>
<dbReference type="Pfam" id="PF00392">
    <property type="entry name" value="GntR"/>
    <property type="match status" value="1"/>
</dbReference>
<keyword evidence="7" id="KW-0032">Aminotransferase</keyword>
<keyword evidence="2" id="KW-0663">Pyridoxal phosphate</keyword>
<dbReference type="RefSeq" id="WP_346230174.1">
    <property type="nucleotide sequence ID" value="NZ_JBDJAW010000047.1"/>
</dbReference>
<comment type="caution">
    <text evidence="7">The sequence shown here is derived from an EMBL/GenBank/DDBJ whole genome shotgun (WGS) entry which is preliminary data.</text>
</comment>
<dbReference type="Gene3D" id="1.10.10.10">
    <property type="entry name" value="Winged helix-like DNA-binding domain superfamily/Winged helix DNA-binding domain"/>
    <property type="match status" value="1"/>
</dbReference>
<dbReference type="EMBL" id="JBDJAW010000047">
    <property type="protein sequence ID" value="MEN3540317.1"/>
    <property type="molecule type" value="Genomic_DNA"/>
</dbReference>
<protein>
    <submittedName>
        <fullName evidence="7">PLP-dependent aminotransferase family protein</fullName>
    </submittedName>
</protein>
<dbReference type="InterPro" id="IPR015421">
    <property type="entry name" value="PyrdxlP-dep_Trfase_major"/>
</dbReference>
<dbReference type="PANTHER" id="PTHR46577">
    <property type="entry name" value="HTH-TYPE TRANSCRIPTIONAL REGULATORY PROTEIN GABR"/>
    <property type="match status" value="1"/>
</dbReference>